<keyword evidence="4" id="KW-0288">FMN</keyword>
<evidence type="ECO:0000313" key="23">
    <source>
        <dbReference type="EMBL" id="CAF4671826.1"/>
    </source>
</evidence>
<evidence type="ECO:0000313" key="19">
    <source>
        <dbReference type="EMBL" id="CAF4217973.1"/>
    </source>
</evidence>
<evidence type="ECO:0000313" key="17">
    <source>
        <dbReference type="EMBL" id="CAF3504734.1"/>
    </source>
</evidence>
<keyword evidence="3" id="KW-0285">Flavoprotein</keyword>
<dbReference type="Gene3D" id="3.40.50.620">
    <property type="entry name" value="HUPs"/>
    <property type="match status" value="1"/>
</dbReference>
<dbReference type="EMBL" id="CAJOBR010000836">
    <property type="protein sequence ID" value="CAF4551894.1"/>
    <property type="molecule type" value="Genomic_DNA"/>
</dbReference>
<sequence length="229" mass="26937">MTVEYLPLIRDSDLAEKVRHSFDILEQCLTRYSPNQIAVAFNGGKDCTVVLHQYSLVLNKTFAQTTSKKPLFRALFIHNKPQFESVLQFIDESTKHYELDLIRIDDRIKDALFQLKSSHPDIQCIIMGTRLTDPYSSDLRHFSSTDPTWPEYMRCNPILNYSYKNIWTFLREFKVSYCSMYDQGFTSLGDQERTIPNIRLQYKNHDTGLMEYKPAYMLDDEVSERDGRE</sequence>
<dbReference type="EMBL" id="CAJNYV010005882">
    <property type="protein sequence ID" value="CAF3788256.1"/>
    <property type="molecule type" value="Genomic_DNA"/>
</dbReference>
<dbReference type="GO" id="GO:0006747">
    <property type="term" value="P:FAD biosynthetic process"/>
    <property type="evidence" value="ECO:0007669"/>
    <property type="project" value="TreeGrafter"/>
</dbReference>
<keyword evidence="8" id="KW-0274">FAD</keyword>
<dbReference type="Proteomes" id="UP000663848">
    <property type="component" value="Unassembled WGS sequence"/>
</dbReference>
<dbReference type="Proteomes" id="UP000663865">
    <property type="component" value="Unassembled WGS sequence"/>
</dbReference>
<evidence type="ECO:0000256" key="3">
    <source>
        <dbReference type="ARBA" id="ARBA00022630"/>
    </source>
</evidence>
<name>A0A817TPR3_9BILA</name>
<dbReference type="OrthoDB" id="270728at2759"/>
<dbReference type="EC" id="2.7.7.2" evidence="2"/>
<gene>
    <name evidence="16" type="ORF">FME351_LOCUS11308</name>
    <name evidence="17" type="ORF">GRG538_LOCUS17816</name>
    <name evidence="19" type="ORF">HFQ381_LOCUS8452</name>
    <name evidence="18" type="ORF">KIK155_LOCUS31723</name>
    <name evidence="15" type="ORF">LUA448_LOCUS9629</name>
    <name evidence="22" type="ORF">QYT958_LOCUS8365</name>
    <name evidence="14" type="ORF">TIS948_LOCUS14343</name>
    <name evidence="23" type="ORF">TOA249_LOCUS15315</name>
    <name evidence="21" type="ORF">TSG867_LOCUS11245</name>
    <name evidence="20" type="ORF">UJA718_LOCUS9243</name>
</gene>
<dbReference type="Proteomes" id="UP000663872">
    <property type="component" value="Unassembled WGS sequence"/>
</dbReference>
<dbReference type="PANTHER" id="PTHR23293:SF9">
    <property type="entry name" value="FAD SYNTHASE"/>
    <property type="match status" value="1"/>
</dbReference>
<dbReference type="EMBL" id="CAJOBQ010000536">
    <property type="protein sequence ID" value="CAF4376150.1"/>
    <property type="molecule type" value="Genomic_DNA"/>
</dbReference>
<evidence type="ECO:0000313" key="24">
    <source>
        <dbReference type="Proteomes" id="UP000663833"/>
    </source>
</evidence>
<dbReference type="EMBL" id="CAJNYT010002938">
    <property type="protein sequence ID" value="CAF3504734.1"/>
    <property type="molecule type" value="Genomic_DNA"/>
</dbReference>
<dbReference type="Proteomes" id="UP000663825">
    <property type="component" value="Unassembled WGS sequence"/>
</dbReference>
<evidence type="ECO:0000256" key="12">
    <source>
        <dbReference type="ARBA" id="ARBA00049494"/>
    </source>
</evidence>
<dbReference type="EMBL" id="CAJOBP010001021">
    <property type="protein sequence ID" value="CAF4246038.1"/>
    <property type="molecule type" value="Genomic_DNA"/>
</dbReference>
<evidence type="ECO:0000256" key="11">
    <source>
        <dbReference type="ARBA" id="ARBA00031871"/>
    </source>
</evidence>
<dbReference type="EMBL" id="CAJOBO010000423">
    <property type="protein sequence ID" value="CAF4217973.1"/>
    <property type="molecule type" value="Genomic_DNA"/>
</dbReference>
<evidence type="ECO:0000256" key="8">
    <source>
        <dbReference type="ARBA" id="ARBA00022827"/>
    </source>
</evidence>
<evidence type="ECO:0000256" key="9">
    <source>
        <dbReference type="ARBA" id="ARBA00022840"/>
    </source>
</evidence>
<dbReference type="Proteomes" id="UP000663851">
    <property type="component" value="Unassembled WGS sequence"/>
</dbReference>
<evidence type="ECO:0000256" key="10">
    <source>
        <dbReference type="ARBA" id="ARBA00031145"/>
    </source>
</evidence>
<evidence type="ECO:0000256" key="5">
    <source>
        <dbReference type="ARBA" id="ARBA00022679"/>
    </source>
</evidence>
<organism evidence="15 24">
    <name type="scientific">Rotaria socialis</name>
    <dbReference type="NCBI Taxonomy" id="392032"/>
    <lineage>
        <taxon>Eukaryota</taxon>
        <taxon>Metazoa</taxon>
        <taxon>Spiralia</taxon>
        <taxon>Gnathifera</taxon>
        <taxon>Rotifera</taxon>
        <taxon>Eurotatoria</taxon>
        <taxon>Bdelloidea</taxon>
        <taxon>Philodinida</taxon>
        <taxon>Philodinidae</taxon>
        <taxon>Rotaria</taxon>
    </lineage>
</organism>
<evidence type="ECO:0000256" key="2">
    <source>
        <dbReference type="ARBA" id="ARBA00012393"/>
    </source>
</evidence>
<evidence type="ECO:0000313" key="22">
    <source>
        <dbReference type="EMBL" id="CAF4551894.1"/>
    </source>
</evidence>
<protein>
    <recommendedName>
        <fullName evidence="2">FAD synthase</fullName>
        <ecNumber evidence="2">2.7.7.2</ecNumber>
    </recommendedName>
    <alternativeName>
        <fullName evidence="10">FAD pyrophosphorylase</fullName>
    </alternativeName>
    <alternativeName>
        <fullName evidence="11">FMN adenylyltransferase</fullName>
    </alternativeName>
</protein>
<evidence type="ECO:0000313" key="15">
    <source>
        <dbReference type="EMBL" id="CAF3317666.1"/>
    </source>
</evidence>
<dbReference type="EMBL" id="CAJNYU010001291">
    <property type="protein sequence ID" value="CAF3425344.1"/>
    <property type="molecule type" value="Genomic_DNA"/>
</dbReference>
<evidence type="ECO:0000256" key="1">
    <source>
        <dbReference type="ARBA" id="ARBA00004726"/>
    </source>
</evidence>
<dbReference type="Pfam" id="PF01507">
    <property type="entry name" value="PAPS_reduct"/>
    <property type="match status" value="1"/>
</dbReference>
<dbReference type="PANTHER" id="PTHR23293">
    <property type="entry name" value="FAD SYNTHETASE-RELATED FMN ADENYLYLTRANSFERASE"/>
    <property type="match status" value="1"/>
</dbReference>
<dbReference type="InterPro" id="IPR014729">
    <property type="entry name" value="Rossmann-like_a/b/a_fold"/>
</dbReference>
<evidence type="ECO:0000313" key="14">
    <source>
        <dbReference type="EMBL" id="CAF3235629.1"/>
    </source>
</evidence>
<dbReference type="InterPro" id="IPR002500">
    <property type="entry name" value="PAPS_reduct_dom"/>
</dbReference>
<evidence type="ECO:0000256" key="4">
    <source>
        <dbReference type="ARBA" id="ARBA00022643"/>
    </source>
</evidence>
<feature type="domain" description="Phosphoadenosine phosphosulphate reductase" evidence="13">
    <location>
        <begin position="36"/>
        <end position="194"/>
    </location>
</feature>
<dbReference type="SUPFAM" id="SSF52402">
    <property type="entry name" value="Adenine nucleotide alpha hydrolases-like"/>
    <property type="match status" value="1"/>
</dbReference>
<dbReference type="Proteomes" id="UP000663869">
    <property type="component" value="Unassembled WGS sequence"/>
</dbReference>
<evidence type="ECO:0000259" key="13">
    <source>
        <dbReference type="Pfam" id="PF01507"/>
    </source>
</evidence>
<evidence type="ECO:0000313" key="25">
    <source>
        <dbReference type="Proteomes" id="UP000663873"/>
    </source>
</evidence>
<evidence type="ECO:0000313" key="20">
    <source>
        <dbReference type="EMBL" id="CAF4246038.1"/>
    </source>
</evidence>
<dbReference type="Proteomes" id="UP000663833">
    <property type="component" value="Unassembled WGS sequence"/>
</dbReference>
<proteinExistence type="predicted"/>
<evidence type="ECO:0000256" key="7">
    <source>
        <dbReference type="ARBA" id="ARBA00022741"/>
    </source>
</evidence>
<dbReference type="EMBL" id="CAJNXB010002330">
    <property type="protein sequence ID" value="CAF3235629.1"/>
    <property type="molecule type" value="Genomic_DNA"/>
</dbReference>
<comment type="pathway">
    <text evidence="1">Cofactor biosynthesis; FAD biosynthesis; FAD from FMN: step 1/1.</text>
</comment>
<keyword evidence="7" id="KW-0547">Nucleotide-binding</keyword>
<reference evidence="15" key="1">
    <citation type="submission" date="2021-02" db="EMBL/GenBank/DDBJ databases">
        <authorList>
            <person name="Nowell W R."/>
        </authorList>
    </citation>
    <scope>NUCLEOTIDE SEQUENCE</scope>
</reference>
<keyword evidence="6" id="KW-0548">Nucleotidyltransferase</keyword>
<dbReference type="GO" id="GO:0005524">
    <property type="term" value="F:ATP binding"/>
    <property type="evidence" value="ECO:0007669"/>
    <property type="project" value="UniProtKB-KW"/>
</dbReference>
<dbReference type="Proteomes" id="UP000663838">
    <property type="component" value="Unassembled WGS sequence"/>
</dbReference>
<evidence type="ECO:0000256" key="6">
    <source>
        <dbReference type="ARBA" id="ARBA00022695"/>
    </source>
</evidence>
<dbReference type="CDD" id="cd23948">
    <property type="entry name" value="FAD_synthase"/>
    <property type="match status" value="1"/>
</dbReference>
<comment type="caution">
    <text evidence="15">The sequence shown here is derived from an EMBL/GenBank/DDBJ whole genome shotgun (WGS) entry which is preliminary data.</text>
</comment>
<dbReference type="Proteomes" id="UP000663862">
    <property type="component" value="Unassembled WGS sequence"/>
</dbReference>
<evidence type="ECO:0000313" key="16">
    <source>
        <dbReference type="EMBL" id="CAF3425344.1"/>
    </source>
</evidence>
<keyword evidence="9" id="KW-0067">ATP-binding</keyword>
<evidence type="ECO:0000313" key="21">
    <source>
        <dbReference type="EMBL" id="CAF4376150.1"/>
    </source>
</evidence>
<accession>A0A817TPR3</accession>
<dbReference type="EMBL" id="CAJNYD010001102">
    <property type="protein sequence ID" value="CAF3317666.1"/>
    <property type="molecule type" value="Genomic_DNA"/>
</dbReference>
<dbReference type="GO" id="GO:0003919">
    <property type="term" value="F:FMN adenylyltransferase activity"/>
    <property type="evidence" value="ECO:0007669"/>
    <property type="project" value="UniProtKB-EC"/>
</dbReference>
<dbReference type="Proteomes" id="UP000663873">
    <property type="component" value="Unassembled WGS sequence"/>
</dbReference>
<keyword evidence="5" id="KW-0808">Transferase</keyword>
<dbReference type="EMBL" id="CAJOBS010000991">
    <property type="protein sequence ID" value="CAF4671826.1"/>
    <property type="molecule type" value="Genomic_DNA"/>
</dbReference>
<dbReference type="AlphaFoldDB" id="A0A817TPR3"/>
<evidence type="ECO:0000313" key="18">
    <source>
        <dbReference type="EMBL" id="CAF3788256.1"/>
    </source>
</evidence>
<keyword evidence="25" id="KW-1185">Reference proteome</keyword>
<comment type="catalytic activity">
    <reaction evidence="12">
        <text>FMN + ATP + H(+) = FAD + diphosphate</text>
        <dbReference type="Rhea" id="RHEA:17237"/>
        <dbReference type="ChEBI" id="CHEBI:15378"/>
        <dbReference type="ChEBI" id="CHEBI:30616"/>
        <dbReference type="ChEBI" id="CHEBI:33019"/>
        <dbReference type="ChEBI" id="CHEBI:57692"/>
        <dbReference type="ChEBI" id="CHEBI:58210"/>
        <dbReference type="EC" id="2.7.7.2"/>
    </reaction>
</comment>